<keyword evidence="7" id="KW-1185">Reference proteome</keyword>
<dbReference type="SMART" id="SM00487">
    <property type="entry name" value="DEXDc"/>
    <property type="match status" value="1"/>
</dbReference>
<evidence type="ECO:0000256" key="1">
    <source>
        <dbReference type="ARBA" id="ARBA00022801"/>
    </source>
</evidence>
<feature type="domain" description="Helicase ATP-binding" evidence="4">
    <location>
        <begin position="625"/>
        <end position="786"/>
    </location>
</feature>
<organism evidence="6 7">
    <name type="scientific">Tepidibacter hydrothermalis</name>
    <dbReference type="NCBI Taxonomy" id="3036126"/>
    <lineage>
        <taxon>Bacteria</taxon>
        <taxon>Bacillati</taxon>
        <taxon>Bacillota</taxon>
        <taxon>Clostridia</taxon>
        <taxon>Peptostreptococcales</taxon>
        <taxon>Peptostreptococcaceae</taxon>
        <taxon>Tepidibacter</taxon>
    </lineage>
</organism>
<dbReference type="Gene3D" id="3.40.50.300">
    <property type="entry name" value="P-loop containing nucleotide triphosphate hydrolases"/>
    <property type="match status" value="1"/>
</dbReference>
<reference evidence="6 7" key="1">
    <citation type="submission" date="2023-03" db="EMBL/GenBank/DDBJ databases">
        <title>Complete genome sequence of Tepidibacter sp. SWIR-1, isolated from a deep-sea hydrothermal vent.</title>
        <authorList>
            <person name="Li X."/>
        </authorList>
    </citation>
    <scope>NUCLEOTIDE SEQUENCE [LARGE SCALE GENOMIC DNA]</scope>
    <source>
        <strain evidence="6 7">SWIR-1</strain>
    </source>
</reference>
<dbReference type="CDD" id="cd18012">
    <property type="entry name" value="DEXQc_arch_SWI2_SNF2"/>
    <property type="match status" value="1"/>
</dbReference>
<dbReference type="CDD" id="cd18793">
    <property type="entry name" value="SF2_C_SNF"/>
    <property type="match status" value="1"/>
</dbReference>
<dbReference type="Proteomes" id="UP001222800">
    <property type="component" value="Chromosome"/>
</dbReference>
<dbReference type="PROSITE" id="PS51192">
    <property type="entry name" value="HELICASE_ATP_BIND_1"/>
    <property type="match status" value="1"/>
</dbReference>
<gene>
    <name evidence="6" type="ORF">P4S50_08935</name>
</gene>
<protein>
    <submittedName>
        <fullName evidence="6">SNF2 helicase associated domain-containing protein</fullName>
    </submittedName>
</protein>
<keyword evidence="2" id="KW-0862">Zinc</keyword>
<dbReference type="InterPro" id="IPR038718">
    <property type="entry name" value="SNF2-like_sf"/>
</dbReference>
<dbReference type="SMART" id="SM00490">
    <property type="entry name" value="HELICc"/>
    <property type="match status" value="1"/>
</dbReference>
<dbReference type="EMBL" id="CP120733">
    <property type="protein sequence ID" value="WFD12191.1"/>
    <property type="molecule type" value="Genomic_DNA"/>
</dbReference>
<proteinExistence type="predicted"/>
<dbReference type="PROSITE" id="PS51194">
    <property type="entry name" value="HELICASE_CTER"/>
    <property type="match status" value="1"/>
</dbReference>
<evidence type="ECO:0000259" key="5">
    <source>
        <dbReference type="PROSITE" id="PS51194"/>
    </source>
</evidence>
<dbReference type="InterPro" id="IPR007527">
    <property type="entry name" value="Znf_SWIM"/>
</dbReference>
<feature type="domain" description="SWIM-type" evidence="3">
    <location>
        <begin position="53"/>
        <end position="93"/>
    </location>
</feature>
<dbReference type="RefSeq" id="WP_277734495.1">
    <property type="nucleotide sequence ID" value="NZ_CP120733.1"/>
</dbReference>
<keyword evidence="1" id="KW-0378">Hydrolase</keyword>
<accession>A0ABY8EGY5</accession>
<evidence type="ECO:0000313" key="7">
    <source>
        <dbReference type="Proteomes" id="UP001222800"/>
    </source>
</evidence>
<evidence type="ECO:0000256" key="2">
    <source>
        <dbReference type="PROSITE-ProRule" id="PRU00325"/>
    </source>
</evidence>
<dbReference type="Pfam" id="PF08455">
    <property type="entry name" value="SNF2_assoc"/>
    <property type="match status" value="1"/>
</dbReference>
<dbReference type="InterPro" id="IPR049730">
    <property type="entry name" value="SNF2/RAD54-like_C"/>
</dbReference>
<evidence type="ECO:0000313" key="6">
    <source>
        <dbReference type="EMBL" id="WFD12191.1"/>
    </source>
</evidence>
<dbReference type="InterPro" id="IPR001650">
    <property type="entry name" value="Helicase_C-like"/>
</dbReference>
<dbReference type="InterPro" id="IPR000330">
    <property type="entry name" value="SNF2_N"/>
</dbReference>
<dbReference type="PANTHER" id="PTHR10799">
    <property type="entry name" value="SNF2/RAD54 HELICASE FAMILY"/>
    <property type="match status" value="1"/>
</dbReference>
<keyword evidence="2" id="KW-0479">Metal-binding</keyword>
<evidence type="ECO:0000259" key="4">
    <source>
        <dbReference type="PROSITE" id="PS51192"/>
    </source>
</evidence>
<dbReference type="InterPro" id="IPR027417">
    <property type="entry name" value="P-loop_NTPase"/>
</dbReference>
<dbReference type="InterPro" id="IPR013663">
    <property type="entry name" value="Helicase_SWF/SNF/SWI_bac"/>
</dbReference>
<dbReference type="Pfam" id="PF00176">
    <property type="entry name" value="SNF2-rel_dom"/>
    <property type="match status" value="1"/>
</dbReference>
<dbReference type="Pfam" id="PF04434">
    <property type="entry name" value="SWIM"/>
    <property type="match status" value="1"/>
</dbReference>
<dbReference type="InterPro" id="IPR014001">
    <property type="entry name" value="Helicase_ATP-bd"/>
</dbReference>
<dbReference type="Pfam" id="PF00271">
    <property type="entry name" value="Helicase_C"/>
    <property type="match status" value="1"/>
</dbReference>
<sequence length="1076" mass="125945">MLNLTLKDIYNISSNESTVNKGKKYYNEGKVNTINFNKRTYGFNSIVVGKYKYDVEIKFNKNGHLDYATCECPAYYEYSGYCKHIVATLFKIYEMNNKNQFIDLKEEYITQDVLDFFTYKESYNKVLLNLEIDYEFIHGKHGFLNDTYLSLKVGDKRLYVVKNIKQFIESIINEEALNFGKNFTFDPNIHYFKDEDKLIIDLLREIYDTEKALDEVSFSFNNTSLFKGKKVYLPQSIIKKFFEIVKQVPFNANINDVKYNNMKIVNQDLNINFSLTKEKNDLKLEINTGKNVIPLVKDREYIFFNDKIHKISEYQRKNIKPFYDMLGNENKNVIKIPKKHSERFISHVYPTIKNIGSVKVNEMVEDSIYNPGLKSNIYLNKIEEGISADIKFVYGDITIDPFKFENEDNRKDDRIILRDIEKETEILSHFEDLEFKVSNKYIYLDDDDKIFDFIYNKIYLIKDRAQIYYSESFKTIKINEVSSFSGGVKLKTENNLLEFKFEIEGITKSELNNIFNLIKEKKKYYKLKNGSFLPLDTDELNNLGRLVEYLDLKDLGKEDINIPKFKALYIDEYLKESNMKSIKRNLQFKELVQNIREPEDIEYDIPENMNNILREYQKFGFKWLKTLYRYGFGGILADDMGLGKTIQVLTFLLSEKLKNGSSPSLIIAPTSLAYNWLSEIEKFTPNLKTVIISGSKEERKKLINNIAEYDVVITSYPLIRRDIDLYKDLFFRFCILDEAQYIKNPSSQNAKSVKEIQAQSYFALTGTPIENSLTELWSIFDFIMPGLLLSHTKFTKIFERPIVKEQDKKALKELRRYIKPFILRRLKKEVLNELPDKIESKIISQLTDDQKKIYLAYLNKIKGEIEEEINTKGIGKSHIKILSGITRLRQICAHPSMFIENYEGDSGKLLLLEELVKENIYSGHRILIFSQFTSMLNIIKNMLDENSIEYKYLDGSTNMKERGSLVKSFNEGEGKVFLISLKAGGTGLNLTGADTVIHFDPWWNPAVEDQASDRAYRIGQKNSVHVMKLITKDTIEEKIYELKQKKKKLIDSIIKPGETIISKLTEEEIKYIFDLN</sequence>
<keyword evidence="2" id="KW-0863">Zinc-finger</keyword>
<name>A0ABY8EGY5_9FIRM</name>
<feature type="domain" description="Helicase C-terminal" evidence="5">
    <location>
        <begin position="911"/>
        <end position="1068"/>
    </location>
</feature>
<evidence type="ECO:0000259" key="3">
    <source>
        <dbReference type="PROSITE" id="PS50966"/>
    </source>
</evidence>
<dbReference type="Gene3D" id="3.40.50.10810">
    <property type="entry name" value="Tandem AAA-ATPase domain"/>
    <property type="match status" value="1"/>
</dbReference>
<dbReference type="SUPFAM" id="SSF52540">
    <property type="entry name" value="P-loop containing nucleoside triphosphate hydrolases"/>
    <property type="match status" value="2"/>
</dbReference>
<dbReference type="PROSITE" id="PS50966">
    <property type="entry name" value="ZF_SWIM"/>
    <property type="match status" value="1"/>
</dbReference>